<reference evidence="1 2" key="2">
    <citation type="submission" date="2018-11" db="EMBL/GenBank/DDBJ databases">
        <authorList>
            <consortium name="Pathogen Informatics"/>
        </authorList>
    </citation>
    <scope>NUCLEOTIDE SEQUENCE [LARGE SCALE GENOMIC DNA]</scope>
    <source>
        <strain evidence="1 2">Egypt</strain>
    </source>
</reference>
<evidence type="ECO:0000313" key="2">
    <source>
        <dbReference type="Proteomes" id="UP000272942"/>
    </source>
</evidence>
<dbReference type="AlphaFoldDB" id="A0A183ACB9"/>
<sequence>MTVSTRDHSIVSATVECLTYCLAQDFNSAFRRLKGSQRLWHAFEEATFCLVAFRTEEEASVPNKEPLKSISIPHASFSVDPNEMNQFIISVDGRDHILQAETEEAMFMWLGALQVSVCLLLDFPLLRVIFDNCE</sequence>
<proteinExistence type="predicted"/>
<dbReference type="EMBL" id="UZAN01041462">
    <property type="protein sequence ID" value="VDP73091.1"/>
    <property type="molecule type" value="Genomic_DNA"/>
</dbReference>
<accession>A0A183ACB9</accession>
<gene>
    <name evidence="1" type="ORF">ECPE_LOCUS4604</name>
</gene>
<evidence type="ECO:0000313" key="1">
    <source>
        <dbReference type="EMBL" id="VDP73091.1"/>
    </source>
</evidence>
<name>A0A183ACB9_9TREM</name>
<keyword evidence="2" id="KW-1185">Reference proteome</keyword>
<organism evidence="3">
    <name type="scientific">Echinostoma caproni</name>
    <dbReference type="NCBI Taxonomy" id="27848"/>
    <lineage>
        <taxon>Eukaryota</taxon>
        <taxon>Metazoa</taxon>
        <taxon>Spiralia</taxon>
        <taxon>Lophotrochozoa</taxon>
        <taxon>Platyhelminthes</taxon>
        <taxon>Trematoda</taxon>
        <taxon>Digenea</taxon>
        <taxon>Plagiorchiida</taxon>
        <taxon>Echinostomata</taxon>
        <taxon>Echinostomatoidea</taxon>
        <taxon>Echinostomatidae</taxon>
        <taxon>Echinostoma</taxon>
    </lineage>
</organism>
<dbReference type="SUPFAM" id="SSF50729">
    <property type="entry name" value="PH domain-like"/>
    <property type="match status" value="1"/>
</dbReference>
<protein>
    <submittedName>
        <fullName evidence="3">PH domain-containing protein</fullName>
    </submittedName>
</protein>
<dbReference type="Gene3D" id="2.30.29.30">
    <property type="entry name" value="Pleckstrin-homology domain (PH domain)/Phosphotyrosine-binding domain (PTB)"/>
    <property type="match status" value="1"/>
</dbReference>
<reference evidence="3" key="1">
    <citation type="submission" date="2016-06" db="UniProtKB">
        <authorList>
            <consortium name="WormBaseParasite"/>
        </authorList>
    </citation>
    <scope>IDENTIFICATION</scope>
</reference>
<dbReference type="OrthoDB" id="6428483at2759"/>
<evidence type="ECO:0000313" key="3">
    <source>
        <dbReference type="WBParaSite" id="ECPE_0000461601-mRNA-1"/>
    </source>
</evidence>
<dbReference type="Proteomes" id="UP000272942">
    <property type="component" value="Unassembled WGS sequence"/>
</dbReference>
<dbReference type="WBParaSite" id="ECPE_0000461601-mRNA-1">
    <property type="protein sequence ID" value="ECPE_0000461601-mRNA-1"/>
    <property type="gene ID" value="ECPE_0000461601"/>
</dbReference>
<dbReference type="InterPro" id="IPR011993">
    <property type="entry name" value="PH-like_dom_sf"/>
</dbReference>